<dbReference type="InterPro" id="IPR036890">
    <property type="entry name" value="HATPase_C_sf"/>
</dbReference>
<dbReference type="InterPro" id="IPR036097">
    <property type="entry name" value="HisK_dim/P_sf"/>
</dbReference>
<dbReference type="Proteomes" id="UP000248790">
    <property type="component" value="Unassembled WGS sequence"/>
</dbReference>
<dbReference type="InterPro" id="IPR003661">
    <property type="entry name" value="HisK_dim/P_dom"/>
</dbReference>
<dbReference type="SMART" id="SM00387">
    <property type="entry name" value="HATPase_c"/>
    <property type="match status" value="1"/>
</dbReference>
<dbReference type="Gene3D" id="1.10.287.130">
    <property type="match status" value="1"/>
</dbReference>
<protein>
    <recommendedName>
        <fullName evidence="2">histidine kinase</fullName>
        <ecNumber evidence="2">2.7.13.3</ecNumber>
    </recommendedName>
</protein>
<keyword evidence="5" id="KW-0418">Kinase</keyword>
<dbReference type="SUPFAM" id="SSF55785">
    <property type="entry name" value="PYP-like sensor domain (PAS domain)"/>
    <property type="match status" value="2"/>
</dbReference>
<dbReference type="CDD" id="cd00082">
    <property type="entry name" value="HisKA"/>
    <property type="match status" value="1"/>
</dbReference>
<dbReference type="InterPro" id="IPR003594">
    <property type="entry name" value="HATPase_dom"/>
</dbReference>
<dbReference type="Gene3D" id="3.30.450.20">
    <property type="entry name" value="PAS domain"/>
    <property type="match status" value="2"/>
</dbReference>
<dbReference type="InterPro" id="IPR000014">
    <property type="entry name" value="PAS"/>
</dbReference>
<evidence type="ECO:0000259" key="8">
    <source>
        <dbReference type="PROSITE" id="PS50112"/>
    </source>
</evidence>
<dbReference type="RefSeq" id="WP_111630584.1">
    <property type="nucleotide sequence ID" value="NZ_QLMC01000006.1"/>
</dbReference>
<dbReference type="PANTHER" id="PTHR43711:SF26">
    <property type="entry name" value="SENSOR HISTIDINE KINASE RCSC"/>
    <property type="match status" value="1"/>
</dbReference>
<organism evidence="10 11">
    <name type="scientific">Larkinella arboricola</name>
    <dbReference type="NCBI Taxonomy" id="643671"/>
    <lineage>
        <taxon>Bacteria</taxon>
        <taxon>Pseudomonadati</taxon>
        <taxon>Bacteroidota</taxon>
        <taxon>Cytophagia</taxon>
        <taxon>Cytophagales</taxon>
        <taxon>Spirosomataceae</taxon>
        <taxon>Larkinella</taxon>
    </lineage>
</organism>
<dbReference type="CDD" id="cd00075">
    <property type="entry name" value="HATPase"/>
    <property type="match status" value="1"/>
</dbReference>
<dbReference type="InterPro" id="IPR050736">
    <property type="entry name" value="Sensor_HK_Regulatory"/>
</dbReference>
<comment type="catalytic activity">
    <reaction evidence="1">
        <text>ATP + protein L-histidine = ADP + protein N-phospho-L-histidine.</text>
        <dbReference type="EC" id="2.7.13.3"/>
    </reaction>
</comment>
<dbReference type="PRINTS" id="PR00344">
    <property type="entry name" value="BCTRLSENSOR"/>
</dbReference>
<keyword evidence="3" id="KW-0597">Phosphoprotein</keyword>
<comment type="caution">
    <text evidence="10">The sequence shown here is derived from an EMBL/GenBank/DDBJ whole genome shotgun (WGS) entry which is preliminary data.</text>
</comment>
<accession>A0A327WQU9</accession>
<evidence type="ECO:0000256" key="4">
    <source>
        <dbReference type="ARBA" id="ARBA00022679"/>
    </source>
</evidence>
<dbReference type="InterPro" id="IPR000700">
    <property type="entry name" value="PAS-assoc_C"/>
</dbReference>
<dbReference type="CDD" id="cd00130">
    <property type="entry name" value="PAS"/>
    <property type="match status" value="1"/>
</dbReference>
<dbReference type="InterPro" id="IPR004358">
    <property type="entry name" value="Sig_transdc_His_kin-like_C"/>
</dbReference>
<evidence type="ECO:0000259" key="7">
    <source>
        <dbReference type="PROSITE" id="PS50109"/>
    </source>
</evidence>
<evidence type="ECO:0000256" key="2">
    <source>
        <dbReference type="ARBA" id="ARBA00012438"/>
    </source>
</evidence>
<evidence type="ECO:0000256" key="5">
    <source>
        <dbReference type="ARBA" id="ARBA00022777"/>
    </source>
</evidence>
<evidence type="ECO:0000256" key="1">
    <source>
        <dbReference type="ARBA" id="ARBA00000085"/>
    </source>
</evidence>
<dbReference type="EMBL" id="QLMC01000006">
    <property type="protein sequence ID" value="RAJ93046.1"/>
    <property type="molecule type" value="Genomic_DNA"/>
</dbReference>
<dbReference type="PROSITE" id="PS50113">
    <property type="entry name" value="PAC"/>
    <property type="match status" value="1"/>
</dbReference>
<dbReference type="Pfam" id="PF00512">
    <property type="entry name" value="HisKA"/>
    <property type="match status" value="1"/>
</dbReference>
<sequence length="538" mass="61519">MPLKLSPQQQNQIHDRLLELYAPEYVYFLLDPLGLIQSWNQAAHRLLGYSPQQAREHPFSLLYPPGEVIPTKLEQALALDYFTEQTWLLRPDQSRFWARVTLTAVYTGEGQLAGFAVLIKDLTEQKQFEEARQAYQQYANQQNQLLAAIVEKSPAGIALFEPILNMEGQPIDFTYKLINQANAATLGLTIEQHFNQTLLTLFPQVKGNIFWMKLVGCYQTGQPQQLTGHFKALGFDMWIDGKFDKVGSDVLWTCLDISQLKKAQIELENQLNHLQAVKYRLDTDLGRLQLAEKEVVRALEREREMNTLKTEFVKLVSHQFRNPMASITLKAEALKRFSERSSDRAFAQKVAEYCEQVGRDIHRLDKLITEVLFNERLQAGQLEVRRQRLNLVAFCQHLIQQQQVENETYQRVVFSSEQSTALLWTDPILLEQVLDNLISNALKYSGGSETPVEVSLTQAPREYVLMVKDYGIGIPADAVEHVCKSFYRAWNVTEYPGTGLGLSLSHRIVELLGGSLAIESQQNQYTLCTVRLPRQEVS</sequence>
<keyword evidence="4" id="KW-0808">Transferase</keyword>
<keyword evidence="11" id="KW-1185">Reference proteome</keyword>
<dbReference type="SMART" id="SM00388">
    <property type="entry name" value="HisKA"/>
    <property type="match status" value="1"/>
</dbReference>
<dbReference type="PANTHER" id="PTHR43711">
    <property type="entry name" value="TWO-COMPONENT HISTIDINE KINASE"/>
    <property type="match status" value="1"/>
</dbReference>
<feature type="domain" description="PAC" evidence="9">
    <location>
        <begin position="82"/>
        <end position="134"/>
    </location>
</feature>
<dbReference type="OrthoDB" id="9808408at2"/>
<dbReference type="InterPro" id="IPR035965">
    <property type="entry name" value="PAS-like_dom_sf"/>
</dbReference>
<feature type="domain" description="Histidine kinase" evidence="7">
    <location>
        <begin position="315"/>
        <end position="536"/>
    </location>
</feature>
<keyword evidence="6" id="KW-0902">Two-component regulatory system</keyword>
<dbReference type="InterPro" id="IPR005467">
    <property type="entry name" value="His_kinase_dom"/>
</dbReference>
<dbReference type="SMART" id="SM00091">
    <property type="entry name" value="PAS"/>
    <property type="match status" value="1"/>
</dbReference>
<evidence type="ECO:0000313" key="10">
    <source>
        <dbReference type="EMBL" id="RAJ93046.1"/>
    </source>
</evidence>
<dbReference type="NCBIfam" id="TIGR00229">
    <property type="entry name" value="sensory_box"/>
    <property type="match status" value="1"/>
</dbReference>
<evidence type="ECO:0000259" key="9">
    <source>
        <dbReference type="PROSITE" id="PS50113"/>
    </source>
</evidence>
<gene>
    <name evidence="10" type="ORF">LX87_04558</name>
</gene>
<name>A0A327WQU9_LARAB</name>
<evidence type="ECO:0000313" key="11">
    <source>
        <dbReference type="Proteomes" id="UP000248790"/>
    </source>
</evidence>
<dbReference type="AlphaFoldDB" id="A0A327WQU9"/>
<dbReference type="EC" id="2.7.13.3" evidence="2"/>
<feature type="domain" description="PAS" evidence="8">
    <location>
        <begin position="27"/>
        <end position="64"/>
    </location>
</feature>
<evidence type="ECO:0000256" key="6">
    <source>
        <dbReference type="ARBA" id="ARBA00023012"/>
    </source>
</evidence>
<dbReference type="GO" id="GO:0000155">
    <property type="term" value="F:phosphorelay sensor kinase activity"/>
    <property type="evidence" value="ECO:0007669"/>
    <property type="project" value="InterPro"/>
</dbReference>
<dbReference type="Pfam" id="PF13426">
    <property type="entry name" value="PAS_9"/>
    <property type="match status" value="1"/>
</dbReference>
<evidence type="ECO:0000256" key="3">
    <source>
        <dbReference type="ARBA" id="ARBA00022553"/>
    </source>
</evidence>
<dbReference type="Gene3D" id="3.30.565.10">
    <property type="entry name" value="Histidine kinase-like ATPase, C-terminal domain"/>
    <property type="match status" value="1"/>
</dbReference>
<dbReference type="SUPFAM" id="SSF55874">
    <property type="entry name" value="ATPase domain of HSP90 chaperone/DNA topoisomerase II/histidine kinase"/>
    <property type="match status" value="1"/>
</dbReference>
<dbReference type="SUPFAM" id="SSF47384">
    <property type="entry name" value="Homodimeric domain of signal transducing histidine kinase"/>
    <property type="match status" value="1"/>
</dbReference>
<reference evidence="10 11" key="1">
    <citation type="submission" date="2018-06" db="EMBL/GenBank/DDBJ databases">
        <title>Genomic Encyclopedia of Archaeal and Bacterial Type Strains, Phase II (KMG-II): from individual species to whole genera.</title>
        <authorList>
            <person name="Goeker M."/>
        </authorList>
    </citation>
    <scope>NUCLEOTIDE SEQUENCE [LARGE SCALE GENOMIC DNA]</scope>
    <source>
        <strain evidence="10 11">DSM 21851</strain>
    </source>
</reference>
<dbReference type="PROSITE" id="PS50112">
    <property type="entry name" value="PAS"/>
    <property type="match status" value="1"/>
</dbReference>
<dbReference type="PROSITE" id="PS50109">
    <property type="entry name" value="HIS_KIN"/>
    <property type="match status" value="1"/>
</dbReference>
<dbReference type="Pfam" id="PF02518">
    <property type="entry name" value="HATPase_c"/>
    <property type="match status" value="1"/>
</dbReference>
<proteinExistence type="predicted"/>